<keyword evidence="2" id="KW-1185">Reference proteome</keyword>
<dbReference type="PANTHER" id="PTHR11941:SF54">
    <property type="entry name" value="ENOYL-COA HYDRATASE, MITOCHONDRIAL"/>
    <property type="match status" value="1"/>
</dbReference>
<dbReference type="Pfam" id="PF00378">
    <property type="entry name" value="ECH_1"/>
    <property type="match status" value="1"/>
</dbReference>
<dbReference type="RefSeq" id="WP_094853573.1">
    <property type="nucleotide sequence ID" value="NZ_NEVM01000002.1"/>
</dbReference>
<dbReference type="CDD" id="cd06558">
    <property type="entry name" value="crotonase-like"/>
    <property type="match status" value="1"/>
</dbReference>
<dbReference type="EMBL" id="NEVM01000002">
    <property type="protein sequence ID" value="OZI34582.1"/>
    <property type="molecule type" value="Genomic_DNA"/>
</dbReference>
<dbReference type="PANTHER" id="PTHR11941">
    <property type="entry name" value="ENOYL-COA HYDRATASE-RELATED"/>
    <property type="match status" value="1"/>
</dbReference>
<dbReference type="InterPro" id="IPR001753">
    <property type="entry name" value="Enoyl-CoA_hydra/iso"/>
</dbReference>
<dbReference type="AlphaFoldDB" id="A0A261SC79"/>
<dbReference type="Proteomes" id="UP000216020">
    <property type="component" value="Unassembled WGS sequence"/>
</dbReference>
<dbReference type="Gene3D" id="3.90.226.10">
    <property type="entry name" value="2-enoyl-CoA Hydratase, Chain A, domain 1"/>
    <property type="match status" value="1"/>
</dbReference>
<accession>A0A261SC79</accession>
<evidence type="ECO:0000313" key="2">
    <source>
        <dbReference type="Proteomes" id="UP000216020"/>
    </source>
</evidence>
<protein>
    <submittedName>
        <fullName evidence="1">Enoyl-CoA hydratase</fullName>
    </submittedName>
</protein>
<dbReference type="GO" id="GO:0006635">
    <property type="term" value="P:fatty acid beta-oxidation"/>
    <property type="evidence" value="ECO:0007669"/>
    <property type="project" value="TreeGrafter"/>
</dbReference>
<dbReference type="OrthoDB" id="8640486at2"/>
<proteinExistence type="predicted"/>
<name>A0A261SC79_9BORD</name>
<comment type="caution">
    <text evidence="1">The sequence shown here is derived from an EMBL/GenBank/DDBJ whole genome shotgun (WGS) entry which is preliminary data.</text>
</comment>
<gene>
    <name evidence="1" type="ORF">CAL29_13885</name>
</gene>
<dbReference type="InterPro" id="IPR029045">
    <property type="entry name" value="ClpP/crotonase-like_dom_sf"/>
</dbReference>
<sequence length="247" mass="26211">MTAGAQDRDGGLVRVEHREHATLITLDRPEKMNALSAGLVEALIAAVDEAHARRSDLIVLRGAGRNFSAGFDFGGYEEQSEGDLLLRFVRIEQLLQKIATSPAVTLALAHGKNFGAGVDIFGACALRVATPGAAFRMPGLKFGLVLGTRRYAGIVGKQVAREVLTRTRVFDAEEALRHGFATELAAAEEHDACIARALEAALALAPAARAQLHQALAPDTLDADLASLVRSAAEPGLKQRIRAYLGA</sequence>
<evidence type="ECO:0000313" key="1">
    <source>
        <dbReference type="EMBL" id="OZI34582.1"/>
    </source>
</evidence>
<dbReference type="SUPFAM" id="SSF52096">
    <property type="entry name" value="ClpP/crotonase"/>
    <property type="match status" value="1"/>
</dbReference>
<dbReference type="GO" id="GO:0003824">
    <property type="term" value="F:catalytic activity"/>
    <property type="evidence" value="ECO:0007669"/>
    <property type="project" value="UniProtKB-ARBA"/>
</dbReference>
<reference evidence="2" key="1">
    <citation type="submission" date="2017-05" db="EMBL/GenBank/DDBJ databases">
        <title>Complete and WGS of Bordetella genogroups.</title>
        <authorList>
            <person name="Spilker T."/>
            <person name="Lipuma J."/>
        </authorList>
    </citation>
    <scope>NUCLEOTIDE SEQUENCE [LARGE SCALE GENOMIC DNA]</scope>
    <source>
        <strain evidence="2">AU16122</strain>
    </source>
</reference>
<organism evidence="1 2">
    <name type="scientific">Bordetella genomosp. 10</name>
    <dbReference type="NCBI Taxonomy" id="1416804"/>
    <lineage>
        <taxon>Bacteria</taxon>
        <taxon>Pseudomonadati</taxon>
        <taxon>Pseudomonadota</taxon>
        <taxon>Betaproteobacteria</taxon>
        <taxon>Burkholderiales</taxon>
        <taxon>Alcaligenaceae</taxon>
        <taxon>Bordetella</taxon>
    </lineage>
</organism>